<dbReference type="Gene3D" id="3.90.70.80">
    <property type="match status" value="1"/>
</dbReference>
<sequence>MSDSDESVVNETELTEMEEKLIREAIELSLQEETKSSIESCTLRVNLDRGFHLSVSDIAVTRVPGDGNCLYHALALAANEHGASPPIGSNSDQGWTHLSMRVLLTTYMNRCMDSKPWQEVIALTYEYLDNQTRPLYERECTLEGYGELRSTIAFACYFGLTVYVICEALPSVFIKNCTAYGTELTCTAPKHAVQFNQDVFIRFSDVASGHYDYISTIDETQAERMNKIAKMIQPVPS</sequence>
<dbReference type="CDD" id="cd22744">
    <property type="entry name" value="OTU"/>
    <property type="match status" value="1"/>
</dbReference>
<name>A0AAE0EZE4_9CHLO</name>
<dbReference type="AlphaFoldDB" id="A0AAE0EZE4"/>
<gene>
    <name evidence="2" type="ORF">CYMTET_44665</name>
</gene>
<evidence type="ECO:0000313" key="3">
    <source>
        <dbReference type="Proteomes" id="UP001190700"/>
    </source>
</evidence>
<feature type="domain" description="OTU" evidence="1">
    <location>
        <begin position="58"/>
        <end position="217"/>
    </location>
</feature>
<proteinExistence type="predicted"/>
<accession>A0AAE0EZE4</accession>
<dbReference type="EMBL" id="LGRX02030310">
    <property type="protein sequence ID" value="KAK3245844.1"/>
    <property type="molecule type" value="Genomic_DNA"/>
</dbReference>
<comment type="caution">
    <text evidence="2">The sequence shown here is derived from an EMBL/GenBank/DDBJ whole genome shotgun (WGS) entry which is preliminary data.</text>
</comment>
<protein>
    <recommendedName>
        <fullName evidence="1">OTU domain-containing protein</fullName>
    </recommendedName>
</protein>
<dbReference type="InterPro" id="IPR003323">
    <property type="entry name" value="OTU_dom"/>
</dbReference>
<keyword evidence="3" id="KW-1185">Reference proteome</keyword>
<evidence type="ECO:0000313" key="2">
    <source>
        <dbReference type="EMBL" id="KAK3245844.1"/>
    </source>
</evidence>
<evidence type="ECO:0000259" key="1">
    <source>
        <dbReference type="PROSITE" id="PS50802"/>
    </source>
</evidence>
<reference evidence="2 3" key="1">
    <citation type="journal article" date="2015" name="Genome Biol. Evol.">
        <title>Comparative Genomics of a Bacterivorous Green Alga Reveals Evolutionary Causalities and Consequences of Phago-Mixotrophic Mode of Nutrition.</title>
        <authorList>
            <person name="Burns J.A."/>
            <person name="Paasch A."/>
            <person name="Narechania A."/>
            <person name="Kim E."/>
        </authorList>
    </citation>
    <scope>NUCLEOTIDE SEQUENCE [LARGE SCALE GENOMIC DNA]</scope>
    <source>
        <strain evidence="2 3">PLY_AMNH</strain>
    </source>
</reference>
<dbReference type="Proteomes" id="UP001190700">
    <property type="component" value="Unassembled WGS sequence"/>
</dbReference>
<organism evidence="2 3">
    <name type="scientific">Cymbomonas tetramitiformis</name>
    <dbReference type="NCBI Taxonomy" id="36881"/>
    <lineage>
        <taxon>Eukaryota</taxon>
        <taxon>Viridiplantae</taxon>
        <taxon>Chlorophyta</taxon>
        <taxon>Pyramimonadophyceae</taxon>
        <taxon>Pyramimonadales</taxon>
        <taxon>Pyramimonadaceae</taxon>
        <taxon>Cymbomonas</taxon>
    </lineage>
</organism>
<dbReference type="PROSITE" id="PS50802">
    <property type="entry name" value="OTU"/>
    <property type="match status" value="1"/>
</dbReference>